<dbReference type="Proteomes" id="UP001335720">
    <property type="component" value="Chromosome"/>
</dbReference>
<name>A0AA48L1L2_9FIRM</name>
<dbReference type="KEGG" id="ptrh:RsTaC01_0906"/>
<evidence type="ECO:0000256" key="1">
    <source>
        <dbReference type="ARBA" id="ARBA00004328"/>
    </source>
</evidence>
<feature type="domain" description="Phage capsid-like C-terminal" evidence="2">
    <location>
        <begin position="108"/>
        <end position="381"/>
    </location>
</feature>
<evidence type="ECO:0000259" key="2">
    <source>
        <dbReference type="Pfam" id="PF05065"/>
    </source>
</evidence>
<accession>A0AA48L1L2</accession>
<proteinExistence type="predicted"/>
<reference evidence="3" key="1">
    <citation type="journal article" date="2023" name="ISME J.">
        <title>Emergence of putative energy parasites within Clostridia revealed by genome analysis of a novel endosymbiotic clade.</title>
        <authorList>
            <person name="Takahashi K."/>
            <person name="Kuwahara H."/>
            <person name="Horikawa Y."/>
            <person name="Izawa K."/>
            <person name="Kato D."/>
            <person name="Inagaki T."/>
            <person name="Yuki M."/>
            <person name="Ohkuma M."/>
            <person name="Hongoh Y."/>
        </authorList>
    </citation>
    <scope>NUCLEOTIDE SEQUENCE</scope>
    <source>
        <strain evidence="3">RsTa-C01</strain>
    </source>
</reference>
<organism evidence="3">
    <name type="scientific">Candidatus Paraimprobicoccus trichonymphae</name>
    <dbReference type="NCBI Taxonomy" id="3033793"/>
    <lineage>
        <taxon>Bacteria</taxon>
        <taxon>Bacillati</taxon>
        <taxon>Bacillota</taxon>
        <taxon>Clostridia</taxon>
        <taxon>Candidatus Paraimprobicoccus</taxon>
    </lineage>
</organism>
<dbReference type="NCBIfam" id="TIGR01554">
    <property type="entry name" value="major_cap_HK97"/>
    <property type="match status" value="1"/>
</dbReference>
<sequence>MKLKYLTEQRAENQNKMQEILNLAKLEERAMSETEISEFNELKKKIEGIDVTIRATDEIREEKIEMSVENTDKIIEDKSKIEKRAFEQYIRNPERADTPNNMALGDNGAVIPTTIAKKIIEQIKNICPIYSMAEIYNVKGTLMIPYYGDKDNNENVRCAYATEFTDLTSYSGKFTSISLSSFLAGALTKVSRSLINNSQFNIVGFVTRKISEAIAEFLENELINGTGTNTTCQGVLTGATNVVTTSTTGAIVADDLIDLQESVIDNFQSNAVFIMNRATRALIRKFKDGNGEYFLNRDFDSNWGYRLLGKPVYTTDSMPTVSTGAKAIIYGDLTGLSVKLSKGVEIQVLNELYAAQHAVGIVGWVEIDSKVTEQQKLAVLQIKS</sequence>
<dbReference type="AlphaFoldDB" id="A0AA48L1L2"/>
<dbReference type="InterPro" id="IPR054612">
    <property type="entry name" value="Phage_capsid-like_C"/>
</dbReference>
<protein>
    <submittedName>
        <fullName evidence="3">Phage major capsid protein</fullName>
    </submittedName>
</protein>
<evidence type="ECO:0000313" key="3">
    <source>
        <dbReference type="EMBL" id="BED92970.1"/>
    </source>
</evidence>
<dbReference type="Pfam" id="PF05065">
    <property type="entry name" value="Phage_capsid"/>
    <property type="match status" value="1"/>
</dbReference>
<dbReference type="InterPro" id="IPR024455">
    <property type="entry name" value="Phage_capsid"/>
</dbReference>
<dbReference type="SUPFAM" id="SSF56563">
    <property type="entry name" value="Major capsid protein gp5"/>
    <property type="match status" value="1"/>
</dbReference>
<comment type="subcellular location">
    <subcellularLocation>
        <location evidence="1">Virion</location>
    </subcellularLocation>
</comment>
<gene>
    <name evidence="3" type="ORF">RsTaC01_0906</name>
</gene>
<dbReference type="Gene3D" id="3.30.2320.10">
    <property type="entry name" value="hypothetical protein PF0899 domain"/>
    <property type="match status" value="1"/>
</dbReference>
<dbReference type="EMBL" id="AP027925">
    <property type="protein sequence ID" value="BED92970.1"/>
    <property type="molecule type" value="Genomic_DNA"/>
</dbReference>